<sequence>MGQKSSRPVQEKADSEERNAAPSSQVVPPAASVTVTSETRSPPVNAQGVVKESVPEPTVVPVTSPAPSERISQNGTNPAAQIENEKSGQVNAGTPSTKAKEKQLVSQKQQTQPKPQQPAQKQQPSQKQQSTQKQQPLQKQPAAQKQPATQKQPITQKPLSTQKPAKPQATQQQPIQQKQALGSKQPTQQGKAAKVKQKKQAKQSQAQSQASQPQTGKGKAVVDTSKATTTTLKSASQPVGGSLRARMSSPPKLISAQVTAATASIPSVSSLSNLATSSTSESSKMSSSSTGVRTVEKRRLEEDDHTSASAGKPNNASVKPSPKARGSKLARREGDVDTSGASSVQSKPSFPSPPPAMLQRLTIDADEKEEGEISDEEMQDPSPSATATGKTSLLDRLREAPASAYLTNPVPPATSGIGNLAPRMNPTLMARIDPRTSDGSSNPPPRRAPPVFTSQSSYQQRSATTFGSAGRMGSTNIVAAPSFTEAAKNEGDQPRTKAVIGRSGNMTTVNGVAISTSQGQGESKLDEAGQRELIEIVVELHNKGIPSDELIQRGVPAQLVNRVMKALTRPASVGDAQPSTFTASSATGTAIPRSSEPDYEGDMDMDIDDSEHEKSPQMTADAPASYTSAPAMMQFHPGFLPSMHMMPLRFHPTMPFMESTASLPAQQPQQPPPPPLPPAFSPQPPPPPLPPADAKLSLKEMKAKLLASRKVKQQSSMEADSNVLQPSDTNTPTVNEIAESATSTPRLNESLLSVKTAAQEDMPTDSDERAPSPTPSPIPASLAQSAITSRAPSPMPGVETAPISANPTLLNSRRPGAADFVDAPPSQLASSTFFRSNVRKTFAPPQPKRLVVDLDDTSDDSGSDRDDDDDGNRRQSDSELYMDETNSLRLMHEAELRIALERKKAELLEKRAKLAAYAARKKAAAQFAVETAAGIGSLSPNPIPTGLSPTPPVVSESALTTPLVQSPTHTPLLMPTAAAVPVASSTAHEARLSNGASDRSQDEGKQKEGGASKSSLKAEHRPLPITASLPHSRTARESLPVTDLTDADESPQVTAAVPAASSTSVCFIWKIQGWATETSSFTDTQAHFKPYHFFTPHVPLTSIQPNPEINTDILDLEALKKITLSRMMAEHRQRTGKAEDDPVVCKYELRGGACNVPDCPDFHMERDVVPSQQDLMRYIDLVLPAKKTSPPHTATIRQRLQQLVRSRPDVPLKAIGAESPESAKAGMDGTAAALKAKLKRQRQAKALQDCYQERKKDVEQFLDEMRKTLQDRAVSASAR</sequence>
<organism evidence="1 2">
    <name type="scientific">Naganishia cerealis</name>
    <dbReference type="NCBI Taxonomy" id="610337"/>
    <lineage>
        <taxon>Eukaryota</taxon>
        <taxon>Fungi</taxon>
        <taxon>Dikarya</taxon>
        <taxon>Basidiomycota</taxon>
        <taxon>Agaricomycotina</taxon>
        <taxon>Tremellomycetes</taxon>
        <taxon>Filobasidiales</taxon>
        <taxon>Filobasidiaceae</taxon>
        <taxon>Naganishia</taxon>
    </lineage>
</organism>
<comment type="caution">
    <text evidence="1">The sequence shown here is derived from an EMBL/GenBank/DDBJ whole genome shotgun (WGS) entry which is preliminary data.</text>
</comment>
<evidence type="ECO:0000313" key="1">
    <source>
        <dbReference type="EMBL" id="KAJ9113904.1"/>
    </source>
</evidence>
<name>A0ACC2WQ52_9TREE</name>
<accession>A0ACC2WQ52</accession>
<dbReference type="Proteomes" id="UP001241377">
    <property type="component" value="Unassembled WGS sequence"/>
</dbReference>
<evidence type="ECO:0000313" key="2">
    <source>
        <dbReference type="Proteomes" id="UP001241377"/>
    </source>
</evidence>
<keyword evidence="2" id="KW-1185">Reference proteome</keyword>
<protein>
    <submittedName>
        <fullName evidence="1">Uncharacterized protein</fullName>
    </submittedName>
</protein>
<proteinExistence type="predicted"/>
<gene>
    <name evidence="1" type="ORF">QFC19_000098</name>
</gene>
<reference evidence="1" key="1">
    <citation type="submission" date="2023-04" db="EMBL/GenBank/DDBJ databases">
        <title>Draft Genome sequencing of Naganishia species isolated from polar environments using Oxford Nanopore Technology.</title>
        <authorList>
            <person name="Leo P."/>
            <person name="Venkateswaran K."/>
        </authorList>
    </citation>
    <scope>NUCLEOTIDE SEQUENCE</scope>
    <source>
        <strain evidence="1">MNA-CCFEE 5261</strain>
    </source>
</reference>
<dbReference type="EMBL" id="JASBWR010000001">
    <property type="protein sequence ID" value="KAJ9113904.1"/>
    <property type="molecule type" value="Genomic_DNA"/>
</dbReference>